<dbReference type="InterPro" id="IPR012340">
    <property type="entry name" value="NA-bd_OB-fold"/>
</dbReference>
<dbReference type="PANTHER" id="PTHR47165">
    <property type="entry name" value="OS03G0429900 PROTEIN"/>
    <property type="match status" value="1"/>
</dbReference>
<sequence>METASGPLLSDVFNYELWMMKENEHPPRSYKYDSSSLDGKTDSTVQFTDPLCENYYNMNVMDDKKRKFREDSKSRNCRPHLLYNVFNYELGMMKENCHTDKKKCTIDPMGSSSMKENVAPIPSCKFRQAISPISGSEVSSQSEILLSNVCRFKEPPTCTPVQRSPLSCLSTNHNCPVNKKRSIVESISPSSPLSTLSTVSKTIPSRSLKTVRVPEKIVGIGQNLDFEMKDFKESSHNNFEDIEFSTILHMDVPDVDCPSDHENEENVNWGSYETQINAEEVHKKKRGKKTRKRTLISMKEYYSYKFQVRMNQAAQLQTTSNLLKLLLKEVIAMSFCRFDRFDDLNDSKYEWRIRVRAQAIWKGITRESKEFRGFNIIFIDDTNCRIHAYIAAQLAPKYQHLKEGQIYILQNFSVKYYNGDETSRAIRSDKHIYFTQDTNLTEDTDGGLEIEAQSFDLFLLSDVEKLKKDNRFLIDVVGVLEDGPQKISYKKDEVEKHNVKFTITDGRTSVNVTFFNECGDSFMTAMNQKLEPPVIIVIAFAKINEWNDEVCLTNYPATRFYLNSTHPSVKELKRREKDSGFYIIDLDDEDEFEIPLISIKELLMLKEDYVQKEVQCKVTVKKIDQKMSWYYKLCTGCEKEFDFHDENNQCSKCKKIIPYPDRRFRLYTLCSDSSGTVPIVLQNEEVMKLCGKTVYDLEVDENQVGDGDKFPPILKELEKKMYNITICLTEDNVKKGSNVYNASKISDPEEMSATHSPFFKSSVELQPTEMSSGTLTSNNSPPTGNSSNKTRARKINEALDCELPKHTPLARKKNVKLENVSTK</sequence>
<accession>A0AAD8HWA8</accession>
<dbReference type="InterPro" id="IPR013955">
    <property type="entry name" value="Rep_factor-A_C"/>
</dbReference>
<evidence type="ECO:0000256" key="1">
    <source>
        <dbReference type="SAM" id="MobiDB-lite"/>
    </source>
</evidence>
<dbReference type="SUPFAM" id="SSF50249">
    <property type="entry name" value="Nucleic acid-binding proteins"/>
    <property type="match status" value="3"/>
</dbReference>
<gene>
    <name evidence="4" type="ORF">POM88_030855</name>
</gene>
<feature type="domain" description="Replication factor A C-terminal" evidence="3">
    <location>
        <begin position="615"/>
        <end position="734"/>
    </location>
</feature>
<evidence type="ECO:0000313" key="4">
    <source>
        <dbReference type="EMBL" id="KAK1374662.1"/>
    </source>
</evidence>
<dbReference type="Gene3D" id="2.40.50.140">
    <property type="entry name" value="Nucleic acid-binding proteins"/>
    <property type="match status" value="3"/>
</dbReference>
<feature type="region of interest" description="Disordered" evidence="1">
    <location>
        <begin position="766"/>
        <end position="823"/>
    </location>
</feature>
<dbReference type="AlphaFoldDB" id="A0AAD8HWA8"/>
<dbReference type="CDD" id="cd04481">
    <property type="entry name" value="RPA1_DBD_B_like"/>
    <property type="match status" value="1"/>
</dbReference>
<protein>
    <recommendedName>
        <fullName evidence="6">Replication factor A C-terminal domain-containing protein</fullName>
    </recommendedName>
</protein>
<dbReference type="PANTHER" id="PTHR47165:SF4">
    <property type="entry name" value="OS03G0429900 PROTEIN"/>
    <property type="match status" value="1"/>
</dbReference>
<evidence type="ECO:0008006" key="6">
    <source>
        <dbReference type="Google" id="ProtNLM"/>
    </source>
</evidence>
<keyword evidence="5" id="KW-1185">Reference proteome</keyword>
<evidence type="ECO:0000259" key="2">
    <source>
        <dbReference type="Pfam" id="PF02721"/>
    </source>
</evidence>
<dbReference type="Proteomes" id="UP001237642">
    <property type="component" value="Unassembled WGS sequence"/>
</dbReference>
<proteinExistence type="predicted"/>
<dbReference type="EMBL" id="JAUIZM010000007">
    <property type="protein sequence ID" value="KAK1374662.1"/>
    <property type="molecule type" value="Genomic_DNA"/>
</dbReference>
<feature type="domain" description="Replication protein A 70 kDa DNA-binding subunit B/D first OB fold" evidence="2">
    <location>
        <begin position="338"/>
        <end position="442"/>
    </location>
</feature>
<feature type="compositionally biased region" description="Basic and acidic residues" evidence="1">
    <location>
        <begin position="794"/>
        <end position="805"/>
    </location>
</feature>
<evidence type="ECO:0000259" key="3">
    <source>
        <dbReference type="Pfam" id="PF08646"/>
    </source>
</evidence>
<reference evidence="4" key="1">
    <citation type="submission" date="2023-02" db="EMBL/GenBank/DDBJ databases">
        <title>Genome of toxic invasive species Heracleum sosnowskyi carries increased number of genes despite the absence of recent whole-genome duplications.</title>
        <authorList>
            <person name="Schelkunov M."/>
            <person name="Shtratnikova V."/>
            <person name="Makarenko M."/>
            <person name="Klepikova A."/>
            <person name="Omelchenko D."/>
            <person name="Novikova G."/>
            <person name="Obukhova E."/>
            <person name="Bogdanov V."/>
            <person name="Penin A."/>
            <person name="Logacheva M."/>
        </authorList>
    </citation>
    <scope>NUCLEOTIDE SEQUENCE</scope>
    <source>
        <strain evidence="4">Hsosn_3</strain>
        <tissue evidence="4">Leaf</tissue>
    </source>
</reference>
<reference evidence="4" key="2">
    <citation type="submission" date="2023-05" db="EMBL/GenBank/DDBJ databases">
        <authorList>
            <person name="Schelkunov M.I."/>
        </authorList>
    </citation>
    <scope>NUCLEOTIDE SEQUENCE</scope>
    <source>
        <strain evidence="4">Hsosn_3</strain>
        <tissue evidence="4">Leaf</tissue>
    </source>
</reference>
<feature type="compositionally biased region" description="Low complexity" evidence="1">
    <location>
        <begin position="774"/>
        <end position="789"/>
    </location>
</feature>
<dbReference type="Pfam" id="PF02721">
    <property type="entry name" value="DUF223"/>
    <property type="match status" value="1"/>
</dbReference>
<dbReference type="InterPro" id="IPR003871">
    <property type="entry name" value="RFA1B/D_OB_1st"/>
</dbReference>
<dbReference type="Pfam" id="PF08646">
    <property type="entry name" value="Rep_fac-A_C"/>
    <property type="match status" value="1"/>
</dbReference>
<organism evidence="4 5">
    <name type="scientific">Heracleum sosnowskyi</name>
    <dbReference type="NCBI Taxonomy" id="360622"/>
    <lineage>
        <taxon>Eukaryota</taxon>
        <taxon>Viridiplantae</taxon>
        <taxon>Streptophyta</taxon>
        <taxon>Embryophyta</taxon>
        <taxon>Tracheophyta</taxon>
        <taxon>Spermatophyta</taxon>
        <taxon>Magnoliopsida</taxon>
        <taxon>eudicotyledons</taxon>
        <taxon>Gunneridae</taxon>
        <taxon>Pentapetalae</taxon>
        <taxon>asterids</taxon>
        <taxon>campanulids</taxon>
        <taxon>Apiales</taxon>
        <taxon>Apiaceae</taxon>
        <taxon>Apioideae</taxon>
        <taxon>apioid superclade</taxon>
        <taxon>Tordylieae</taxon>
        <taxon>Tordyliinae</taxon>
        <taxon>Heracleum</taxon>
    </lineage>
</organism>
<comment type="caution">
    <text evidence="4">The sequence shown here is derived from an EMBL/GenBank/DDBJ whole genome shotgun (WGS) entry which is preliminary data.</text>
</comment>
<name>A0AAD8HWA8_9APIA</name>
<evidence type="ECO:0000313" key="5">
    <source>
        <dbReference type="Proteomes" id="UP001237642"/>
    </source>
</evidence>